<dbReference type="InterPro" id="IPR013130">
    <property type="entry name" value="Fe3_Rdtase_TM_dom"/>
</dbReference>
<evidence type="ECO:0000256" key="12">
    <source>
        <dbReference type="ARBA" id="ARBA00048483"/>
    </source>
</evidence>
<comment type="catalytic activity">
    <reaction evidence="12">
        <text>2 a Fe(II)-siderophore + NADP(+) + H(+) = 2 a Fe(III)-siderophore + NADPH</text>
        <dbReference type="Rhea" id="RHEA:28795"/>
        <dbReference type="Rhea" id="RHEA-COMP:11342"/>
        <dbReference type="Rhea" id="RHEA-COMP:11344"/>
        <dbReference type="ChEBI" id="CHEBI:15378"/>
        <dbReference type="ChEBI" id="CHEBI:29033"/>
        <dbReference type="ChEBI" id="CHEBI:29034"/>
        <dbReference type="ChEBI" id="CHEBI:57783"/>
        <dbReference type="ChEBI" id="CHEBI:58349"/>
        <dbReference type="EC" id="1.16.1.9"/>
    </reaction>
</comment>
<dbReference type="GO" id="GO:0006879">
    <property type="term" value="P:intracellular iron ion homeostasis"/>
    <property type="evidence" value="ECO:0007669"/>
    <property type="project" value="TreeGrafter"/>
</dbReference>
<dbReference type="InterPro" id="IPR039261">
    <property type="entry name" value="FNR_nucleotide-bd"/>
</dbReference>
<evidence type="ECO:0000256" key="2">
    <source>
        <dbReference type="ARBA" id="ARBA00006278"/>
    </source>
</evidence>
<feature type="transmembrane region" description="Helical" evidence="13">
    <location>
        <begin position="238"/>
        <end position="258"/>
    </location>
</feature>
<dbReference type="RefSeq" id="XP_007672348.1">
    <property type="nucleotide sequence ID" value="XM_007674158.1"/>
</dbReference>
<keyword evidence="10" id="KW-0406">Ion transport</keyword>
<keyword evidence="5" id="KW-1003">Cell membrane</keyword>
<keyword evidence="9" id="KW-0560">Oxidoreductase</keyword>
<keyword evidence="8 13" id="KW-1133">Transmembrane helix</keyword>
<name>M2NAB4_BAUPA</name>
<evidence type="ECO:0000256" key="11">
    <source>
        <dbReference type="ARBA" id="ARBA00023136"/>
    </source>
</evidence>
<keyword evidence="16" id="KW-1185">Reference proteome</keyword>
<dbReference type="Pfam" id="PF08022">
    <property type="entry name" value="FAD_binding_8"/>
    <property type="match status" value="1"/>
</dbReference>
<protein>
    <recommendedName>
        <fullName evidence="3">ferric-chelate reductase (NADPH)</fullName>
        <ecNumber evidence="3">1.16.1.9</ecNumber>
    </recommendedName>
</protein>
<dbReference type="PROSITE" id="PS51384">
    <property type="entry name" value="FAD_FR"/>
    <property type="match status" value="1"/>
</dbReference>
<dbReference type="InterPro" id="IPR017938">
    <property type="entry name" value="Riboflavin_synthase-like_b-brl"/>
</dbReference>
<feature type="domain" description="FAD-binding FR-type" evidence="14">
    <location>
        <begin position="273"/>
        <end position="397"/>
    </location>
</feature>
<evidence type="ECO:0000256" key="5">
    <source>
        <dbReference type="ARBA" id="ARBA00022475"/>
    </source>
</evidence>
<comment type="subcellular location">
    <subcellularLocation>
        <location evidence="1">Cell membrane</location>
        <topology evidence="1">Multi-pass membrane protein</topology>
    </subcellularLocation>
</comment>
<organism evidence="15 16">
    <name type="scientific">Baudoinia panamericana (strain UAMH 10762)</name>
    <name type="common">Angels' share fungus</name>
    <name type="synonym">Baudoinia compniacensis (strain UAMH 10762)</name>
    <dbReference type="NCBI Taxonomy" id="717646"/>
    <lineage>
        <taxon>Eukaryota</taxon>
        <taxon>Fungi</taxon>
        <taxon>Dikarya</taxon>
        <taxon>Ascomycota</taxon>
        <taxon>Pezizomycotina</taxon>
        <taxon>Dothideomycetes</taxon>
        <taxon>Dothideomycetidae</taxon>
        <taxon>Mycosphaerellales</taxon>
        <taxon>Teratosphaeriaceae</taxon>
        <taxon>Baudoinia</taxon>
    </lineage>
</organism>
<dbReference type="GO" id="GO:0015677">
    <property type="term" value="P:copper ion import"/>
    <property type="evidence" value="ECO:0007669"/>
    <property type="project" value="TreeGrafter"/>
</dbReference>
<dbReference type="GeneID" id="19109636"/>
<comment type="similarity">
    <text evidence="2">Belongs to the ferric reductase (FRE) family.</text>
</comment>
<dbReference type="OrthoDB" id="10006946at2759"/>
<dbReference type="PANTHER" id="PTHR32361:SF28">
    <property type="entry name" value="FRP1P"/>
    <property type="match status" value="1"/>
</dbReference>
<evidence type="ECO:0000256" key="13">
    <source>
        <dbReference type="SAM" id="Phobius"/>
    </source>
</evidence>
<dbReference type="PANTHER" id="PTHR32361">
    <property type="entry name" value="FERRIC/CUPRIC REDUCTASE TRANSMEMBRANE COMPONENT"/>
    <property type="match status" value="1"/>
</dbReference>
<dbReference type="SUPFAM" id="SSF63380">
    <property type="entry name" value="Riboflavin synthase domain-like"/>
    <property type="match status" value="1"/>
</dbReference>
<feature type="transmembrane region" description="Helical" evidence="13">
    <location>
        <begin position="264"/>
        <end position="282"/>
    </location>
</feature>
<sequence>MGWAYRFLDLTQDQKQHRRQLLDTYAAVAQVSVIIPLLIAQCYFFATWLMRRSQHRSDNEPPRSPHGHNAKHDGSRAYAVLARKVSWWLSDPLDLFGYHVGTKGELIGAFIWTSWLLTLCFLQSGDDYLHLTKRFGIVAASQLPLHYLLAFKSPYFPLQTLTRCSHETLNKLHQQLGRIVTFLLYLHAAFYIYFYVQKDILSTKIKEAYVLCGIVGILAFSAVGTTALAPVRRWSYRVFYMVHVSLATALLPVLFFHVSHIRVYLYETALLYAGNIVLRALASRTFFGSIRMLPDTNLIEVDVPLQLTVSGARKSWSSVWQPGQHAYLSLAGHPMLRTFRSNPFTVASLPLIDGYYRFVAKVLDGNTAKLAQAADADKVASKIPVTVEGPYGLASHGERLLEYDRVLLVAGGVGATFIVPLYRQLLADLSPSKGSYRRQKVSFLWTVRSKAEITWAIPEDSKDRESFLERLNVCITGSADDLGSTVNGSFAIGAAEEDKVPYGETDDGIELEEQKQLLSSKAESGVRGAADTIPTFAGRPNVARVVDQLFSHGAGAEKVAVVVCGPRSLSQALRRELRKWVWRAREVWFWEESFAL</sequence>
<dbReference type="GO" id="GO:0006826">
    <property type="term" value="P:iron ion transport"/>
    <property type="evidence" value="ECO:0007669"/>
    <property type="project" value="TreeGrafter"/>
</dbReference>
<dbReference type="KEGG" id="bcom:BAUCODRAFT_200000"/>
<dbReference type="OMA" id="GREVWWH"/>
<accession>M2NAB4</accession>
<keyword evidence="7" id="KW-0249">Electron transport</keyword>
<dbReference type="InterPro" id="IPR013121">
    <property type="entry name" value="Fe_red_NAD-bd_6"/>
</dbReference>
<evidence type="ECO:0000256" key="8">
    <source>
        <dbReference type="ARBA" id="ARBA00022989"/>
    </source>
</evidence>
<dbReference type="SUPFAM" id="SSF52343">
    <property type="entry name" value="Ferredoxin reductase-like, C-terminal NADP-linked domain"/>
    <property type="match status" value="1"/>
</dbReference>
<gene>
    <name evidence="15" type="ORF">BAUCODRAFT_200000</name>
</gene>
<evidence type="ECO:0000313" key="16">
    <source>
        <dbReference type="Proteomes" id="UP000011761"/>
    </source>
</evidence>
<keyword evidence="6 13" id="KW-0812">Transmembrane</keyword>
<dbReference type="Proteomes" id="UP000011761">
    <property type="component" value="Unassembled WGS sequence"/>
</dbReference>
<evidence type="ECO:0000256" key="10">
    <source>
        <dbReference type="ARBA" id="ARBA00023065"/>
    </source>
</evidence>
<dbReference type="Pfam" id="PF08030">
    <property type="entry name" value="NAD_binding_6"/>
    <property type="match status" value="1"/>
</dbReference>
<evidence type="ECO:0000259" key="14">
    <source>
        <dbReference type="PROSITE" id="PS51384"/>
    </source>
</evidence>
<dbReference type="AlphaFoldDB" id="M2NAB4"/>
<evidence type="ECO:0000256" key="4">
    <source>
        <dbReference type="ARBA" id="ARBA00022448"/>
    </source>
</evidence>
<evidence type="ECO:0000256" key="7">
    <source>
        <dbReference type="ARBA" id="ARBA00022982"/>
    </source>
</evidence>
<dbReference type="GO" id="GO:0005886">
    <property type="term" value="C:plasma membrane"/>
    <property type="evidence" value="ECO:0007669"/>
    <property type="project" value="UniProtKB-SubCell"/>
</dbReference>
<dbReference type="SFLD" id="SFLDG01168">
    <property type="entry name" value="Ferric_reductase_subgroup_(FRE"/>
    <property type="match status" value="1"/>
</dbReference>
<dbReference type="Pfam" id="PF01794">
    <property type="entry name" value="Ferric_reduct"/>
    <property type="match status" value="1"/>
</dbReference>
<proteinExistence type="inferred from homology"/>
<evidence type="ECO:0000313" key="15">
    <source>
        <dbReference type="EMBL" id="EMD01164.1"/>
    </source>
</evidence>
<dbReference type="EMBL" id="KB445550">
    <property type="protein sequence ID" value="EMD01164.1"/>
    <property type="molecule type" value="Genomic_DNA"/>
</dbReference>
<dbReference type="InterPro" id="IPR051410">
    <property type="entry name" value="Ferric/Cupric_Reductase"/>
</dbReference>
<evidence type="ECO:0000256" key="1">
    <source>
        <dbReference type="ARBA" id="ARBA00004651"/>
    </source>
</evidence>
<reference evidence="15 16" key="1">
    <citation type="journal article" date="2012" name="PLoS Pathog.">
        <title>Diverse lifestyles and strategies of plant pathogenesis encoded in the genomes of eighteen Dothideomycetes fungi.</title>
        <authorList>
            <person name="Ohm R.A."/>
            <person name="Feau N."/>
            <person name="Henrissat B."/>
            <person name="Schoch C.L."/>
            <person name="Horwitz B.A."/>
            <person name="Barry K.W."/>
            <person name="Condon B.J."/>
            <person name="Copeland A.C."/>
            <person name="Dhillon B."/>
            <person name="Glaser F."/>
            <person name="Hesse C.N."/>
            <person name="Kosti I."/>
            <person name="LaButti K."/>
            <person name="Lindquist E.A."/>
            <person name="Lucas S."/>
            <person name="Salamov A.A."/>
            <person name="Bradshaw R.E."/>
            <person name="Ciuffetti L."/>
            <person name="Hamelin R.C."/>
            <person name="Kema G.H.J."/>
            <person name="Lawrence C."/>
            <person name="Scott J.A."/>
            <person name="Spatafora J.W."/>
            <person name="Turgeon B.G."/>
            <person name="de Wit P.J.G.M."/>
            <person name="Zhong S."/>
            <person name="Goodwin S.B."/>
            <person name="Grigoriev I.V."/>
        </authorList>
    </citation>
    <scope>NUCLEOTIDE SEQUENCE [LARGE SCALE GENOMIC DNA]</scope>
    <source>
        <strain evidence="15 16">UAMH 10762</strain>
    </source>
</reference>
<dbReference type="InterPro" id="IPR013112">
    <property type="entry name" value="FAD-bd_8"/>
</dbReference>
<evidence type="ECO:0000256" key="3">
    <source>
        <dbReference type="ARBA" id="ARBA00012668"/>
    </source>
</evidence>
<dbReference type="Gene3D" id="3.40.50.80">
    <property type="entry name" value="Nucleotide-binding domain of ferredoxin-NADP reductase (FNR) module"/>
    <property type="match status" value="1"/>
</dbReference>
<dbReference type="HOGENOM" id="CLU_019268_1_0_1"/>
<keyword evidence="4" id="KW-0813">Transport</keyword>
<dbReference type="GO" id="GO:0052851">
    <property type="term" value="F:ferric-chelate reductase (NADPH) activity"/>
    <property type="evidence" value="ECO:0007669"/>
    <property type="project" value="UniProtKB-EC"/>
</dbReference>
<dbReference type="EC" id="1.16.1.9" evidence="3"/>
<dbReference type="SFLD" id="SFLDS00052">
    <property type="entry name" value="Ferric_Reductase_Domain"/>
    <property type="match status" value="1"/>
</dbReference>
<dbReference type="CDD" id="cd06186">
    <property type="entry name" value="NOX_Duox_like_FAD_NADP"/>
    <property type="match status" value="1"/>
</dbReference>
<evidence type="ECO:0000256" key="9">
    <source>
        <dbReference type="ARBA" id="ARBA00023002"/>
    </source>
</evidence>
<feature type="transmembrane region" description="Helical" evidence="13">
    <location>
        <begin position="25"/>
        <end position="46"/>
    </location>
</feature>
<dbReference type="InterPro" id="IPR017927">
    <property type="entry name" value="FAD-bd_FR_type"/>
</dbReference>
<evidence type="ECO:0000256" key="6">
    <source>
        <dbReference type="ARBA" id="ARBA00022692"/>
    </source>
</evidence>
<keyword evidence="11 13" id="KW-0472">Membrane</keyword>
<dbReference type="eggNOG" id="KOG0039">
    <property type="taxonomic scope" value="Eukaryota"/>
</dbReference>
<feature type="transmembrane region" description="Helical" evidence="13">
    <location>
        <begin position="176"/>
        <end position="196"/>
    </location>
</feature>
<feature type="transmembrane region" description="Helical" evidence="13">
    <location>
        <begin position="208"/>
        <end position="231"/>
    </location>
</feature>